<feature type="region of interest" description="Disordered" evidence="7">
    <location>
        <begin position="301"/>
        <end position="337"/>
    </location>
</feature>
<evidence type="ECO:0000256" key="3">
    <source>
        <dbReference type="ARBA" id="ARBA00022692"/>
    </source>
</evidence>
<keyword evidence="10" id="KW-0645">Protease</keyword>
<evidence type="ECO:0000259" key="9">
    <source>
        <dbReference type="Pfam" id="PF01694"/>
    </source>
</evidence>
<comment type="subcellular location">
    <subcellularLocation>
        <location evidence="1">Membrane</location>
        <topology evidence="1">Multi-pass membrane protein</topology>
    </subcellularLocation>
</comment>
<dbReference type="Pfam" id="PF01694">
    <property type="entry name" value="Rhomboid"/>
    <property type="match status" value="1"/>
</dbReference>
<comment type="similarity">
    <text evidence="2">Belongs to the peptidase S54 family.</text>
</comment>
<dbReference type="Proteomes" id="UP001500751">
    <property type="component" value="Unassembled WGS sequence"/>
</dbReference>
<evidence type="ECO:0000256" key="6">
    <source>
        <dbReference type="ARBA" id="ARBA00023136"/>
    </source>
</evidence>
<feature type="transmembrane region" description="Helical" evidence="8">
    <location>
        <begin position="203"/>
        <end position="220"/>
    </location>
</feature>
<evidence type="ECO:0000256" key="7">
    <source>
        <dbReference type="SAM" id="MobiDB-lite"/>
    </source>
</evidence>
<keyword evidence="4" id="KW-0378">Hydrolase</keyword>
<dbReference type="Gene3D" id="1.20.1540.10">
    <property type="entry name" value="Rhomboid-like"/>
    <property type="match status" value="1"/>
</dbReference>
<keyword evidence="3 8" id="KW-0812">Transmembrane</keyword>
<feature type="transmembrane region" description="Helical" evidence="8">
    <location>
        <begin position="232"/>
        <end position="248"/>
    </location>
</feature>
<evidence type="ECO:0000256" key="2">
    <source>
        <dbReference type="ARBA" id="ARBA00009045"/>
    </source>
</evidence>
<evidence type="ECO:0000313" key="10">
    <source>
        <dbReference type="EMBL" id="GAA2057536.1"/>
    </source>
</evidence>
<gene>
    <name evidence="10" type="ORF">GCM10009839_78720</name>
</gene>
<comment type="caution">
    <text evidence="10">The sequence shown here is derived from an EMBL/GenBank/DDBJ whole genome shotgun (WGS) entry which is preliminary data.</text>
</comment>
<proteinExistence type="inferred from homology"/>
<organism evidence="10 11">
    <name type="scientific">Catenulispora yoronensis</name>
    <dbReference type="NCBI Taxonomy" id="450799"/>
    <lineage>
        <taxon>Bacteria</taxon>
        <taxon>Bacillati</taxon>
        <taxon>Actinomycetota</taxon>
        <taxon>Actinomycetes</taxon>
        <taxon>Catenulisporales</taxon>
        <taxon>Catenulisporaceae</taxon>
        <taxon>Catenulispora</taxon>
    </lineage>
</organism>
<reference evidence="11" key="1">
    <citation type="journal article" date="2019" name="Int. J. Syst. Evol. Microbiol.">
        <title>The Global Catalogue of Microorganisms (GCM) 10K type strain sequencing project: providing services to taxonomists for standard genome sequencing and annotation.</title>
        <authorList>
            <consortium name="The Broad Institute Genomics Platform"/>
            <consortium name="The Broad Institute Genome Sequencing Center for Infectious Disease"/>
            <person name="Wu L."/>
            <person name="Ma J."/>
        </authorList>
    </citation>
    <scope>NUCLEOTIDE SEQUENCE [LARGE SCALE GENOMIC DNA]</scope>
    <source>
        <strain evidence="11">JCM 16014</strain>
    </source>
</reference>
<dbReference type="GO" id="GO:0006508">
    <property type="term" value="P:proteolysis"/>
    <property type="evidence" value="ECO:0007669"/>
    <property type="project" value="UniProtKB-KW"/>
</dbReference>
<dbReference type="EMBL" id="BAAAQN010000068">
    <property type="protein sequence ID" value="GAA2057536.1"/>
    <property type="molecule type" value="Genomic_DNA"/>
</dbReference>
<dbReference type="InterPro" id="IPR050925">
    <property type="entry name" value="Rhomboid_protease_S54"/>
</dbReference>
<sequence length="337" mass="36183">MTVSDAPVTTCYRHDRRESHIRCTRCDRYICPDCMRSAAVGFQCPDCVRSGNKDVRQARTVFGAAAGTTTPVATIGLIVLNFAVYAAELLHHSVSDRLAMLSDALTGPNDALYQPMAAPPGFHAIGVANGEWYRLITSSFVHLLPSDPPFGPTHILFNMLSLWMFGVVLEQHIGRVRFLAVYLISAVGSSVMCYYLTEPYLHTVGASGAIFGLIGAYFVLSRRLHFDPLGAQRQLVIAIVWLVLSAKATSWQGHLGGLLTGVAAALVIAHAPRPRQAALQTAGLAAILALLIGATAYHTTTRHTDDAQPRATKGQPHGLHPAVAGDHPTEDLAGPPH</sequence>
<feature type="transmembrane region" description="Helical" evidence="8">
    <location>
        <begin position="278"/>
        <end position="297"/>
    </location>
</feature>
<dbReference type="RefSeq" id="WP_344670822.1">
    <property type="nucleotide sequence ID" value="NZ_BAAAQN010000068.1"/>
</dbReference>
<dbReference type="PANTHER" id="PTHR43731:SF14">
    <property type="entry name" value="PRESENILIN-ASSOCIATED RHOMBOID-LIKE PROTEIN, MITOCHONDRIAL"/>
    <property type="match status" value="1"/>
</dbReference>
<evidence type="ECO:0000313" key="11">
    <source>
        <dbReference type="Proteomes" id="UP001500751"/>
    </source>
</evidence>
<feature type="transmembrane region" description="Helical" evidence="8">
    <location>
        <begin position="61"/>
        <end position="87"/>
    </location>
</feature>
<keyword evidence="6 8" id="KW-0472">Membrane</keyword>
<dbReference type="SUPFAM" id="SSF144091">
    <property type="entry name" value="Rhomboid-like"/>
    <property type="match status" value="1"/>
</dbReference>
<dbReference type="InterPro" id="IPR022764">
    <property type="entry name" value="Peptidase_S54_rhomboid_dom"/>
</dbReference>
<name>A0ABP5GUD5_9ACTN</name>
<evidence type="ECO:0000256" key="4">
    <source>
        <dbReference type="ARBA" id="ARBA00022801"/>
    </source>
</evidence>
<feature type="transmembrane region" description="Helical" evidence="8">
    <location>
        <begin position="150"/>
        <end position="169"/>
    </location>
</feature>
<keyword evidence="11" id="KW-1185">Reference proteome</keyword>
<protein>
    <submittedName>
        <fullName evidence="10">Rhomboid family intramembrane serine protease</fullName>
    </submittedName>
</protein>
<evidence type="ECO:0000256" key="8">
    <source>
        <dbReference type="SAM" id="Phobius"/>
    </source>
</evidence>
<dbReference type="GO" id="GO:0008233">
    <property type="term" value="F:peptidase activity"/>
    <property type="evidence" value="ECO:0007669"/>
    <property type="project" value="UniProtKB-KW"/>
</dbReference>
<feature type="transmembrane region" description="Helical" evidence="8">
    <location>
        <begin position="176"/>
        <end position="197"/>
    </location>
</feature>
<keyword evidence="5 8" id="KW-1133">Transmembrane helix</keyword>
<feature type="domain" description="Peptidase S54 rhomboid" evidence="9">
    <location>
        <begin position="130"/>
        <end position="269"/>
    </location>
</feature>
<dbReference type="InterPro" id="IPR035952">
    <property type="entry name" value="Rhomboid-like_sf"/>
</dbReference>
<dbReference type="PANTHER" id="PTHR43731">
    <property type="entry name" value="RHOMBOID PROTEASE"/>
    <property type="match status" value="1"/>
</dbReference>
<accession>A0ABP5GUD5</accession>
<evidence type="ECO:0000256" key="1">
    <source>
        <dbReference type="ARBA" id="ARBA00004141"/>
    </source>
</evidence>
<evidence type="ECO:0000256" key="5">
    <source>
        <dbReference type="ARBA" id="ARBA00022989"/>
    </source>
</evidence>